<proteinExistence type="predicted"/>
<dbReference type="STRING" id="272630.MexAM1_META1p2612"/>
<keyword evidence="4" id="KW-1185">Reference proteome</keyword>
<evidence type="ECO:0000256" key="1">
    <source>
        <dbReference type="SAM" id="MobiDB-lite"/>
    </source>
</evidence>
<name>C5ASE5_METEA</name>
<evidence type="ECO:0000256" key="2">
    <source>
        <dbReference type="SAM" id="SignalP"/>
    </source>
</evidence>
<feature type="region of interest" description="Disordered" evidence="1">
    <location>
        <begin position="39"/>
        <end position="75"/>
    </location>
</feature>
<reference evidence="3 4" key="1">
    <citation type="journal article" date="2009" name="PLoS ONE">
        <title>Methylobacterium genome sequences: a reference blueprint to investigate microbial metabolism of C1 compounds from natural and industrial sources.</title>
        <authorList>
            <person name="Vuilleumier S."/>
            <person name="Chistoserdova L."/>
            <person name="Lee M.-C."/>
            <person name="Bringel F."/>
            <person name="Lajus A."/>
            <person name="Zhou Y."/>
            <person name="Gourion B."/>
            <person name="Barbe V."/>
            <person name="Chang J."/>
            <person name="Cruveiller S."/>
            <person name="Dossat C."/>
            <person name="Gillett W."/>
            <person name="Gruffaz C."/>
            <person name="Haugen E."/>
            <person name="Hourcade E."/>
            <person name="Levy R."/>
            <person name="Mangenot S."/>
            <person name="Muller E."/>
            <person name="Nadalig T."/>
            <person name="Pagni M."/>
            <person name="Penny C."/>
            <person name="Peyraud R."/>
            <person name="Robinson D.G."/>
            <person name="Roche D."/>
            <person name="Rouy Z."/>
            <person name="Saenampechek C."/>
            <person name="Salvignol G."/>
            <person name="Vallenet D."/>
            <person name="Wu Z."/>
            <person name="Marx C.J."/>
            <person name="Vorholt J.A."/>
            <person name="Olson M.V."/>
            <person name="Kaul R."/>
            <person name="Weissenbach J."/>
            <person name="Medigue C."/>
            <person name="Lidstrom M.E."/>
        </authorList>
    </citation>
    <scope>NUCLEOTIDE SEQUENCE [LARGE SCALE GENOMIC DNA]</scope>
    <source>
        <strain evidence="4">ATCC 14718 / DSM 1338 / JCM 2805 / NCIMB 9133 / AM1</strain>
    </source>
</reference>
<dbReference type="KEGG" id="mea:Mex_1p2612"/>
<evidence type="ECO:0000313" key="4">
    <source>
        <dbReference type="Proteomes" id="UP000009081"/>
    </source>
</evidence>
<feature type="signal peptide" evidence="2">
    <location>
        <begin position="1"/>
        <end position="37"/>
    </location>
</feature>
<sequence length="75" mass="7833">MHPDFPTRGYPFMSTRLAAAPGAVALLAAVLAGPALAHEGMTTAPRRRPSPRPSRRAARRCPTPSSSSPSRATAP</sequence>
<evidence type="ECO:0000313" key="3">
    <source>
        <dbReference type="EMBL" id="ACS40386.1"/>
    </source>
</evidence>
<dbReference type="HOGENOM" id="CLU_2666878_0_0_5"/>
<keyword evidence="2" id="KW-0732">Signal</keyword>
<dbReference type="Proteomes" id="UP000009081">
    <property type="component" value="Chromosome"/>
</dbReference>
<dbReference type="AlphaFoldDB" id="C5ASE5"/>
<gene>
    <name evidence="3" type="ordered locus">MexAM1_META1p2612</name>
</gene>
<accession>C5ASE5</accession>
<organism evidence="3 4">
    <name type="scientific">Methylorubrum extorquens (strain ATCC 14718 / DSM 1338 / JCM 2805 / NCIMB 9133 / AM1)</name>
    <name type="common">Methylobacterium extorquens</name>
    <dbReference type="NCBI Taxonomy" id="272630"/>
    <lineage>
        <taxon>Bacteria</taxon>
        <taxon>Pseudomonadati</taxon>
        <taxon>Pseudomonadota</taxon>
        <taxon>Alphaproteobacteria</taxon>
        <taxon>Hyphomicrobiales</taxon>
        <taxon>Methylobacteriaceae</taxon>
        <taxon>Methylorubrum</taxon>
    </lineage>
</organism>
<protein>
    <submittedName>
        <fullName evidence="3">Uncharacterized protein</fullName>
    </submittedName>
</protein>
<feature type="compositionally biased region" description="Basic residues" evidence="1">
    <location>
        <begin position="45"/>
        <end position="59"/>
    </location>
</feature>
<feature type="compositionally biased region" description="Low complexity" evidence="1">
    <location>
        <begin position="60"/>
        <end position="75"/>
    </location>
</feature>
<dbReference type="EMBL" id="CP001510">
    <property type="protein sequence ID" value="ACS40386.1"/>
    <property type="molecule type" value="Genomic_DNA"/>
</dbReference>
<feature type="chain" id="PRO_5002945656" evidence="2">
    <location>
        <begin position="38"/>
        <end position="75"/>
    </location>
</feature>